<feature type="chain" id="PRO_5030985134" description="VWFA domain-containing protein" evidence="1">
    <location>
        <begin position="20"/>
        <end position="496"/>
    </location>
</feature>
<dbReference type="AlphaFoldDB" id="A0A7T7XPH3"/>
<feature type="signal peptide" evidence="1">
    <location>
        <begin position="1"/>
        <end position="19"/>
    </location>
</feature>
<evidence type="ECO:0000313" key="3">
    <source>
        <dbReference type="Proteomes" id="UP000595917"/>
    </source>
</evidence>
<proteinExistence type="predicted"/>
<keyword evidence="1" id="KW-0732">Signal</keyword>
<dbReference type="KEGG" id="bhc:JFL75_04190"/>
<evidence type="ECO:0000313" key="2">
    <source>
        <dbReference type="EMBL" id="QQO10126.1"/>
    </source>
</evidence>
<evidence type="ECO:0000256" key="1">
    <source>
        <dbReference type="SAM" id="SignalP"/>
    </source>
</evidence>
<reference evidence="2" key="1">
    <citation type="submission" date="2021-01" db="EMBL/GenBank/DDBJ databases">
        <title>Description of Breznakiella homolactica.</title>
        <authorList>
            <person name="Song Y."/>
            <person name="Brune A."/>
        </authorList>
    </citation>
    <scope>NUCLEOTIDE SEQUENCE</scope>
    <source>
        <strain evidence="2">RmG30</strain>
    </source>
</reference>
<dbReference type="Proteomes" id="UP000595917">
    <property type="component" value="Chromosome"/>
</dbReference>
<keyword evidence="3" id="KW-1185">Reference proteome</keyword>
<sequence length="496" mass="57408">MKFLTPFLVMIFCCSNLFSAGQAESGRSASYNAAETNQFAESSQIDTAAAINDYDFPYEINPQEDVSVFVQLEKNRTLKTENNLFNENLNLFIGLRVNEKNFFAKETVNYIIFLQSPELLRDDGLKNSLIDVLTELRRSQPAEGVLGIFTEEDTGIKEISSVSSVRNIISELKESKKQSTTSAIIDRIINYRSGVPNDFLTRIVWISNSDPFKDAGERQMINFFMELSSQNNISFSYLIYGETPDYGNLNDRRVLRRERKRYNDMPNWEAINSALVKYGGNSYFAQSPSELKEIITDDYNKFIYPAVRDIKISVILKPWISPRINNAEIKNMDYDEHRMFLHPITLKLQYPQTNRNNPEENDEIKEIFETGIIPIGMCIIQYYSLNEEKTVYKTFPLEIASTDDYGEYAAGMNTVIQDYAVLQKTGEILKQLSYFRNRNIQTDAYFNMALRVNQQIRDLEKIYNGQSNQIIESDVEVLEMNLNLLLEQIRKSEYMK</sequence>
<name>A0A7T7XPH3_9SPIR</name>
<accession>A0A7T7XPH3</accession>
<protein>
    <recommendedName>
        <fullName evidence="4">VWFA domain-containing protein</fullName>
    </recommendedName>
</protein>
<dbReference type="RefSeq" id="WP_215627430.1">
    <property type="nucleotide sequence ID" value="NZ_CP067089.2"/>
</dbReference>
<evidence type="ECO:0008006" key="4">
    <source>
        <dbReference type="Google" id="ProtNLM"/>
    </source>
</evidence>
<organism evidence="2 3">
    <name type="scientific">Breznakiella homolactica</name>
    <dbReference type="NCBI Taxonomy" id="2798577"/>
    <lineage>
        <taxon>Bacteria</taxon>
        <taxon>Pseudomonadati</taxon>
        <taxon>Spirochaetota</taxon>
        <taxon>Spirochaetia</taxon>
        <taxon>Spirochaetales</taxon>
        <taxon>Breznakiellaceae</taxon>
        <taxon>Breznakiella</taxon>
    </lineage>
</organism>
<gene>
    <name evidence="2" type="ORF">JFL75_04190</name>
</gene>
<dbReference type="EMBL" id="CP067089">
    <property type="protein sequence ID" value="QQO10126.1"/>
    <property type="molecule type" value="Genomic_DNA"/>
</dbReference>